<dbReference type="GO" id="GO:0006654">
    <property type="term" value="P:phosphatidic acid biosynthetic process"/>
    <property type="evidence" value="ECO:0007669"/>
    <property type="project" value="TreeGrafter"/>
</dbReference>
<dbReference type="PANTHER" id="PTHR10434">
    <property type="entry name" value="1-ACYL-SN-GLYCEROL-3-PHOSPHATE ACYLTRANSFERASE"/>
    <property type="match status" value="1"/>
</dbReference>
<keyword evidence="5" id="KW-1185">Reference proteome</keyword>
<proteinExistence type="predicted"/>
<keyword evidence="1 4" id="KW-0808">Transferase</keyword>
<dbReference type="SUPFAM" id="SSF69593">
    <property type="entry name" value="Glycerol-3-phosphate (1)-acyltransferase"/>
    <property type="match status" value="1"/>
</dbReference>
<accession>A0A1W1WJY1</accession>
<dbReference type="InterPro" id="IPR002123">
    <property type="entry name" value="Plipid/glycerol_acylTrfase"/>
</dbReference>
<evidence type="ECO:0000259" key="3">
    <source>
        <dbReference type="SMART" id="SM00563"/>
    </source>
</evidence>
<feature type="domain" description="Phospholipid/glycerol acyltransferase" evidence="3">
    <location>
        <begin position="34"/>
        <end position="146"/>
    </location>
</feature>
<dbReference type="CDD" id="cd07989">
    <property type="entry name" value="LPLAT_AGPAT-like"/>
    <property type="match status" value="1"/>
</dbReference>
<dbReference type="RefSeq" id="WP_020373128.1">
    <property type="nucleotide sequence ID" value="NZ_FWWY01000001.1"/>
</dbReference>
<dbReference type="STRING" id="28034.BFX07_13435"/>
<dbReference type="PANTHER" id="PTHR10434:SF11">
    <property type="entry name" value="1-ACYL-SN-GLYCEROL-3-PHOSPHATE ACYLTRANSFERASE"/>
    <property type="match status" value="1"/>
</dbReference>
<dbReference type="GO" id="GO:0003841">
    <property type="term" value="F:1-acylglycerol-3-phosphate O-acyltransferase activity"/>
    <property type="evidence" value="ECO:0007669"/>
    <property type="project" value="TreeGrafter"/>
</dbReference>
<evidence type="ECO:0000256" key="1">
    <source>
        <dbReference type="ARBA" id="ARBA00022679"/>
    </source>
</evidence>
<dbReference type="Proteomes" id="UP000192660">
    <property type="component" value="Unassembled WGS sequence"/>
</dbReference>
<evidence type="ECO:0000313" key="4">
    <source>
        <dbReference type="EMBL" id="SMC06469.1"/>
    </source>
</evidence>
<reference evidence="5" key="1">
    <citation type="submission" date="2017-04" db="EMBL/GenBank/DDBJ databases">
        <authorList>
            <person name="Varghese N."/>
            <person name="Submissions S."/>
        </authorList>
    </citation>
    <scope>NUCLEOTIDE SEQUENCE [LARGE SCALE GENOMIC DNA]</scope>
    <source>
        <strain evidence="5">DSM 9293</strain>
    </source>
</reference>
<dbReference type="Pfam" id="PF01553">
    <property type="entry name" value="Acyltransferase"/>
    <property type="match status" value="1"/>
</dbReference>
<dbReference type="SMART" id="SM00563">
    <property type="entry name" value="PlsC"/>
    <property type="match status" value="1"/>
</dbReference>
<dbReference type="AlphaFoldDB" id="A0A1W1WJY1"/>
<protein>
    <submittedName>
        <fullName evidence="4">1-acyl-sn-glycerol-3-phosphate acyltransferase</fullName>
    </submittedName>
</protein>
<organism evidence="4 5">
    <name type="scientific">Sulfobacillus thermosulfidooxidans (strain DSM 9293 / VKM B-1269 / AT-1)</name>
    <dbReference type="NCBI Taxonomy" id="929705"/>
    <lineage>
        <taxon>Bacteria</taxon>
        <taxon>Bacillati</taxon>
        <taxon>Bacillota</taxon>
        <taxon>Clostridia</taxon>
        <taxon>Eubacteriales</taxon>
        <taxon>Clostridiales Family XVII. Incertae Sedis</taxon>
        <taxon>Sulfobacillus</taxon>
    </lineage>
</organism>
<evidence type="ECO:0000313" key="5">
    <source>
        <dbReference type="Proteomes" id="UP000192660"/>
    </source>
</evidence>
<keyword evidence="2 4" id="KW-0012">Acyltransferase</keyword>
<dbReference type="EMBL" id="FWWY01000001">
    <property type="protein sequence ID" value="SMC06469.1"/>
    <property type="molecule type" value="Genomic_DNA"/>
</dbReference>
<dbReference type="OrthoDB" id="9803035at2"/>
<sequence length="200" mass="23413">MFYWVLYWMVRWAFSLYFRIEVKGVENVPRKGPLLILVNHITLLDPPMAAILMPRPVYFMAKVELFRYPIFGWLIQHLHAFPVRRGHPDRQAIRTSLRILEQEKALMIFPEGHRSETGALQEARAGAVYLAQKTGAPCIPIGISGQYGFRKTIRYSIGEVFTIPRDMERHEAQKLIMRKIAEQIPGNQVEHFSRKKRIKR</sequence>
<name>A0A1W1WJY1_SULTA</name>
<gene>
    <name evidence="4" type="ORF">SAMN00768000_2840</name>
</gene>
<evidence type="ECO:0000256" key="2">
    <source>
        <dbReference type="ARBA" id="ARBA00023315"/>
    </source>
</evidence>